<organism evidence="8 9">
    <name type="scientific">Trichuris muris</name>
    <name type="common">Mouse whipworm</name>
    <dbReference type="NCBI Taxonomy" id="70415"/>
    <lineage>
        <taxon>Eukaryota</taxon>
        <taxon>Metazoa</taxon>
        <taxon>Ecdysozoa</taxon>
        <taxon>Nematoda</taxon>
        <taxon>Enoplea</taxon>
        <taxon>Dorylaimia</taxon>
        <taxon>Trichinellida</taxon>
        <taxon>Trichuridae</taxon>
        <taxon>Trichuris</taxon>
    </lineage>
</organism>
<keyword evidence="5" id="KW-0472">Membrane</keyword>
<feature type="compositionally biased region" description="Polar residues" evidence="6">
    <location>
        <begin position="77"/>
        <end position="95"/>
    </location>
</feature>
<keyword evidence="2" id="KW-0812">Transmembrane</keyword>
<dbReference type="STRING" id="70415.A0A5S6R353"/>
<evidence type="ECO:0000313" key="8">
    <source>
        <dbReference type="Proteomes" id="UP000046395"/>
    </source>
</evidence>
<sequence length="407" mass="46423">MEANRDESLRCIELAKQKLRDGDSEKASKFLRKALRLCNNEEISSIVASLLASFEPAKQNGAAGFADAFEGERNCFHPSQSQPSFEGSHEPSSTAGDKRTTGRTGHRDGCRNEGLRQRSASRPRATSTPQLHVDYSEEDLRAVQRIRRCKDYYEILGLSKNFTEAELKKQYRKLALQFHPDKNRVPGAAEAFKAIGNAYAVLSDSAKRERYDMSGNEEEMTCRRAHSEHDYTRGFEADMTAEEIFNMFFGGGFSRSPMYRGGQYVYRHERADHRGDANNSVNAIIQLLPLLVVVVLTVLGQLLVSDPPFSLTKTGRYTIPRKTSNLEVHYYVQSDFRQQYKTSSSVQRVEQQVEQEYLENLRINCMREQNQKENLLWRARTQGDQALLRKAEALPMPSCKRLHEVYG</sequence>
<feature type="domain" description="J" evidence="7">
    <location>
        <begin position="151"/>
        <end position="215"/>
    </location>
</feature>
<dbReference type="GO" id="GO:0071218">
    <property type="term" value="P:cellular response to misfolded protein"/>
    <property type="evidence" value="ECO:0007669"/>
    <property type="project" value="TreeGrafter"/>
</dbReference>
<dbReference type="InterPro" id="IPR051100">
    <property type="entry name" value="DnaJ_subfamily_B/C"/>
</dbReference>
<keyword evidence="4" id="KW-1133">Transmembrane helix</keyword>
<dbReference type="Pfam" id="PF00226">
    <property type="entry name" value="DnaJ"/>
    <property type="match status" value="1"/>
</dbReference>
<evidence type="ECO:0000259" key="7">
    <source>
        <dbReference type="PROSITE" id="PS50076"/>
    </source>
</evidence>
<evidence type="ECO:0000256" key="4">
    <source>
        <dbReference type="ARBA" id="ARBA00022989"/>
    </source>
</evidence>
<proteinExistence type="predicted"/>
<accession>A0A5S6R353</accession>
<evidence type="ECO:0000256" key="1">
    <source>
        <dbReference type="ARBA" id="ARBA00004389"/>
    </source>
</evidence>
<feature type="compositionally biased region" description="Polar residues" evidence="6">
    <location>
        <begin position="118"/>
        <end position="130"/>
    </location>
</feature>
<dbReference type="GO" id="GO:0030544">
    <property type="term" value="F:Hsp70 protein binding"/>
    <property type="evidence" value="ECO:0007669"/>
    <property type="project" value="TreeGrafter"/>
</dbReference>
<evidence type="ECO:0000256" key="5">
    <source>
        <dbReference type="ARBA" id="ARBA00023136"/>
    </source>
</evidence>
<dbReference type="AlphaFoldDB" id="A0A5S6R353"/>
<dbReference type="PROSITE" id="PS00636">
    <property type="entry name" value="DNAJ_1"/>
    <property type="match status" value="1"/>
</dbReference>
<feature type="region of interest" description="Disordered" evidence="6">
    <location>
        <begin position="76"/>
        <end position="133"/>
    </location>
</feature>
<reference evidence="9" key="1">
    <citation type="submission" date="2019-12" db="UniProtKB">
        <authorList>
            <consortium name="WormBaseParasite"/>
        </authorList>
    </citation>
    <scope>IDENTIFICATION</scope>
</reference>
<dbReference type="InterPro" id="IPR018253">
    <property type="entry name" value="DnaJ_domain_CS"/>
</dbReference>
<dbReference type="WBParaSite" id="TMUE_3000014066.1">
    <property type="protein sequence ID" value="TMUE_3000014066.1"/>
    <property type="gene ID" value="WBGene00302119"/>
</dbReference>
<dbReference type="PRINTS" id="PR00625">
    <property type="entry name" value="JDOMAIN"/>
</dbReference>
<dbReference type="GO" id="GO:0005789">
    <property type="term" value="C:endoplasmic reticulum membrane"/>
    <property type="evidence" value="ECO:0007669"/>
    <property type="project" value="UniProtKB-SubCell"/>
</dbReference>
<dbReference type="CDD" id="cd06257">
    <property type="entry name" value="DnaJ"/>
    <property type="match status" value="1"/>
</dbReference>
<dbReference type="InterPro" id="IPR036869">
    <property type="entry name" value="J_dom_sf"/>
</dbReference>
<keyword evidence="8" id="KW-1185">Reference proteome</keyword>
<dbReference type="SMART" id="SM00271">
    <property type="entry name" value="DnaJ"/>
    <property type="match status" value="1"/>
</dbReference>
<evidence type="ECO:0000256" key="3">
    <source>
        <dbReference type="ARBA" id="ARBA00022824"/>
    </source>
</evidence>
<feature type="compositionally biased region" description="Basic and acidic residues" evidence="6">
    <location>
        <begin position="96"/>
        <end position="116"/>
    </location>
</feature>
<dbReference type="PANTHER" id="PTHR43908">
    <property type="entry name" value="AT29763P-RELATED"/>
    <property type="match status" value="1"/>
</dbReference>
<dbReference type="Proteomes" id="UP000046395">
    <property type="component" value="Unassembled WGS sequence"/>
</dbReference>
<protein>
    <submittedName>
        <fullName evidence="9">J domain-containing protein</fullName>
    </submittedName>
</protein>
<dbReference type="Gene3D" id="1.10.287.110">
    <property type="entry name" value="DnaJ domain"/>
    <property type="match status" value="1"/>
</dbReference>
<evidence type="ECO:0000256" key="2">
    <source>
        <dbReference type="ARBA" id="ARBA00022692"/>
    </source>
</evidence>
<dbReference type="FunFam" id="1.10.287.110:FF:000137">
    <property type="entry name" value="DnaJ homolog subfamily B member 1"/>
    <property type="match status" value="1"/>
</dbReference>
<evidence type="ECO:0000313" key="9">
    <source>
        <dbReference type="WBParaSite" id="TMUE_3000014066.1"/>
    </source>
</evidence>
<dbReference type="PROSITE" id="PS50076">
    <property type="entry name" value="DNAJ_2"/>
    <property type="match status" value="1"/>
</dbReference>
<evidence type="ECO:0000256" key="6">
    <source>
        <dbReference type="SAM" id="MobiDB-lite"/>
    </source>
</evidence>
<dbReference type="Pfam" id="PF09320">
    <property type="entry name" value="DUF1977"/>
    <property type="match status" value="1"/>
</dbReference>
<dbReference type="InterPro" id="IPR015399">
    <property type="entry name" value="DUF1977_DnaJ-like"/>
</dbReference>
<dbReference type="SUPFAM" id="SSF46565">
    <property type="entry name" value="Chaperone J-domain"/>
    <property type="match status" value="1"/>
</dbReference>
<keyword evidence="3" id="KW-0256">Endoplasmic reticulum</keyword>
<comment type="subcellular location">
    <subcellularLocation>
        <location evidence="1">Endoplasmic reticulum membrane</location>
        <topology evidence="1">Single-pass membrane protein</topology>
    </subcellularLocation>
</comment>
<dbReference type="PANTHER" id="PTHR43908:SF3">
    <property type="entry name" value="AT29763P-RELATED"/>
    <property type="match status" value="1"/>
</dbReference>
<name>A0A5S6R353_TRIMR</name>
<dbReference type="InterPro" id="IPR001623">
    <property type="entry name" value="DnaJ_domain"/>
</dbReference>